<comment type="subcellular location">
    <subcellularLocation>
        <location evidence="1">Cell membrane</location>
        <topology evidence="1">Multi-pass membrane protein</topology>
    </subcellularLocation>
</comment>
<dbReference type="Gene3D" id="3.40.1110.10">
    <property type="entry name" value="Calcium-transporting ATPase, cytoplasmic domain N"/>
    <property type="match status" value="2"/>
</dbReference>
<dbReference type="Proteomes" id="UP000836597">
    <property type="component" value="Chromosome"/>
</dbReference>
<feature type="transmembrane region" description="Helical" evidence="13">
    <location>
        <begin position="1448"/>
        <end position="1471"/>
    </location>
</feature>
<dbReference type="PRINTS" id="PR00120">
    <property type="entry name" value="HATPASE"/>
</dbReference>
<protein>
    <submittedName>
        <fullName evidence="16">Calcium-transporting ATPase</fullName>
    </submittedName>
    <submittedName>
        <fullName evidence="15">P-type ATPase, transmembrane domain protein</fullName>
    </submittedName>
</protein>
<dbReference type="GO" id="GO:0005524">
    <property type="term" value="F:ATP binding"/>
    <property type="evidence" value="ECO:0007669"/>
    <property type="project" value="UniProtKB-KW"/>
</dbReference>
<evidence type="ECO:0000313" key="15">
    <source>
        <dbReference type="EMBL" id="CAA7600455.1"/>
    </source>
</evidence>
<feature type="region of interest" description="Disordered" evidence="12">
    <location>
        <begin position="693"/>
        <end position="750"/>
    </location>
</feature>
<dbReference type="PANTHER" id="PTHR43294:SF21">
    <property type="entry name" value="CATION TRANSPORTING ATPASE"/>
    <property type="match status" value="1"/>
</dbReference>
<evidence type="ECO:0000256" key="11">
    <source>
        <dbReference type="ARBA" id="ARBA00023136"/>
    </source>
</evidence>
<evidence type="ECO:0000256" key="5">
    <source>
        <dbReference type="ARBA" id="ARBA00022692"/>
    </source>
</evidence>
<accession>A0A8S0Y282</accession>
<dbReference type="SFLD" id="SFLDF00027">
    <property type="entry name" value="p-type_atpase"/>
    <property type="match status" value="1"/>
</dbReference>
<dbReference type="SUPFAM" id="SSF81665">
    <property type="entry name" value="Calcium ATPase, transmembrane domain M"/>
    <property type="match status" value="1"/>
</dbReference>
<reference evidence="16" key="1">
    <citation type="submission" date="2014-11" db="EMBL/GenBank/DDBJ databases">
        <authorList>
            <person name="Hornung B.V."/>
        </authorList>
    </citation>
    <scope>NUCLEOTIDE SEQUENCE</scope>
    <source>
        <strain evidence="16">INE</strain>
    </source>
</reference>
<evidence type="ECO:0000256" key="4">
    <source>
        <dbReference type="ARBA" id="ARBA00022553"/>
    </source>
</evidence>
<dbReference type="Pfam" id="PF13246">
    <property type="entry name" value="Cation_ATPase"/>
    <property type="match status" value="1"/>
</dbReference>
<dbReference type="SUPFAM" id="SSF56784">
    <property type="entry name" value="HAD-like"/>
    <property type="match status" value="1"/>
</dbReference>
<keyword evidence="10 13" id="KW-1133">Transmembrane helix</keyword>
<feature type="transmembrane region" description="Helical" evidence="13">
    <location>
        <begin position="1477"/>
        <end position="1498"/>
    </location>
</feature>
<dbReference type="NCBIfam" id="TIGR01494">
    <property type="entry name" value="ATPase_P-type"/>
    <property type="match status" value="2"/>
</dbReference>
<keyword evidence="6" id="KW-0547">Nucleotide-binding</keyword>
<dbReference type="EMBL" id="CDGJ01000032">
    <property type="protein sequence ID" value="CEJ06589.1"/>
    <property type="molecule type" value="Genomic_DNA"/>
</dbReference>
<dbReference type="Pfam" id="PF00690">
    <property type="entry name" value="Cation_ATPase_N"/>
    <property type="match status" value="1"/>
</dbReference>
<dbReference type="PROSITE" id="PS00154">
    <property type="entry name" value="ATPASE_E1_E2"/>
    <property type="match status" value="1"/>
</dbReference>
<dbReference type="Proteomes" id="UP001071230">
    <property type="component" value="Unassembled WGS sequence"/>
</dbReference>
<dbReference type="InterPro" id="IPR023299">
    <property type="entry name" value="ATPase_P-typ_cyto_dom_N"/>
</dbReference>
<dbReference type="InterPro" id="IPR001757">
    <property type="entry name" value="P_typ_ATPase"/>
</dbReference>
<comment type="similarity">
    <text evidence="2">Belongs to the cation transport ATPase (P-type) (TC 3.A.3) family. Type IIA subfamily.</text>
</comment>
<feature type="transmembrane region" description="Helical" evidence="13">
    <location>
        <begin position="823"/>
        <end position="847"/>
    </location>
</feature>
<dbReference type="InterPro" id="IPR006068">
    <property type="entry name" value="ATPase_P-typ_cation-transptr_C"/>
</dbReference>
<evidence type="ECO:0000313" key="16">
    <source>
        <dbReference type="EMBL" id="CEJ06589.1"/>
    </source>
</evidence>
<keyword evidence="4" id="KW-0597">Phosphoprotein</keyword>
<evidence type="ECO:0000259" key="14">
    <source>
        <dbReference type="SMART" id="SM00831"/>
    </source>
</evidence>
<name>A0A8S0Y282_9FIRM</name>
<keyword evidence="11 13" id="KW-0472">Membrane</keyword>
<keyword evidence="17" id="KW-1185">Reference proteome</keyword>
<evidence type="ECO:0000256" key="2">
    <source>
        <dbReference type="ARBA" id="ARBA00005675"/>
    </source>
</evidence>
<keyword evidence="8" id="KW-0460">Magnesium</keyword>
<dbReference type="EMBL" id="LR746496">
    <property type="protein sequence ID" value="CAA7600455.1"/>
    <property type="molecule type" value="Genomic_DNA"/>
</dbReference>
<dbReference type="SMART" id="SM00831">
    <property type="entry name" value="Cation_ATPase_N"/>
    <property type="match status" value="1"/>
</dbReference>
<dbReference type="Gene3D" id="1.20.1110.10">
    <property type="entry name" value="Calcium-transporting ATPase, transmembrane domain"/>
    <property type="match status" value="1"/>
</dbReference>
<organism evidence="15">
    <name type="scientific">Acididesulfobacillus acetoxydans</name>
    <dbReference type="NCBI Taxonomy" id="1561005"/>
    <lineage>
        <taxon>Bacteria</taxon>
        <taxon>Bacillati</taxon>
        <taxon>Bacillota</taxon>
        <taxon>Clostridia</taxon>
        <taxon>Eubacteriales</taxon>
        <taxon>Peptococcaceae</taxon>
        <taxon>Acididesulfobacillus</taxon>
    </lineage>
</organism>
<keyword evidence="7" id="KW-0067">ATP-binding</keyword>
<evidence type="ECO:0000256" key="12">
    <source>
        <dbReference type="SAM" id="MobiDB-lite"/>
    </source>
</evidence>
<dbReference type="Pfam" id="PF00689">
    <property type="entry name" value="Cation_ATPase_C"/>
    <property type="match status" value="1"/>
</dbReference>
<dbReference type="InterPro" id="IPR018303">
    <property type="entry name" value="ATPase_P-typ_P_site"/>
</dbReference>
<dbReference type="Gene3D" id="3.40.50.1000">
    <property type="entry name" value="HAD superfamily/HAD-like"/>
    <property type="match status" value="1"/>
</dbReference>
<dbReference type="InterPro" id="IPR004014">
    <property type="entry name" value="ATPase_P-typ_cation-transptr_N"/>
</dbReference>
<dbReference type="FunFam" id="2.70.150.10:FF:000160">
    <property type="entry name" value="Sarcoplasmic/endoplasmic reticulum calcium ATPase 1"/>
    <property type="match status" value="1"/>
</dbReference>
<evidence type="ECO:0000256" key="6">
    <source>
        <dbReference type="ARBA" id="ARBA00022741"/>
    </source>
</evidence>
<keyword evidence="3" id="KW-1003">Cell membrane</keyword>
<feature type="region of interest" description="Disordered" evidence="12">
    <location>
        <begin position="643"/>
        <end position="681"/>
    </location>
</feature>
<dbReference type="InterPro" id="IPR050510">
    <property type="entry name" value="Cation_transp_ATPase_P-type"/>
</dbReference>
<feature type="transmembrane region" description="Helical" evidence="13">
    <location>
        <begin position="1028"/>
        <end position="1052"/>
    </location>
</feature>
<evidence type="ECO:0000256" key="10">
    <source>
        <dbReference type="ARBA" id="ARBA00022989"/>
    </source>
</evidence>
<reference evidence="15" key="2">
    <citation type="submission" date="2020-01" db="EMBL/GenBank/DDBJ databases">
        <authorList>
            <person name="Hornung B."/>
        </authorList>
    </citation>
    <scope>NUCLEOTIDE SEQUENCE</scope>
    <source>
        <strain evidence="15">PacBioINE</strain>
    </source>
</reference>
<evidence type="ECO:0000256" key="9">
    <source>
        <dbReference type="ARBA" id="ARBA00022967"/>
    </source>
</evidence>
<proteinExistence type="inferred from homology"/>
<evidence type="ECO:0000256" key="3">
    <source>
        <dbReference type="ARBA" id="ARBA00022475"/>
    </source>
</evidence>
<evidence type="ECO:0000256" key="7">
    <source>
        <dbReference type="ARBA" id="ARBA00022840"/>
    </source>
</evidence>
<dbReference type="SUPFAM" id="SSF81653">
    <property type="entry name" value="Calcium ATPase, transduction domain A"/>
    <property type="match status" value="1"/>
</dbReference>
<dbReference type="InterPro" id="IPR008250">
    <property type="entry name" value="ATPase_P-typ_transduc_dom_A_sf"/>
</dbReference>
<dbReference type="Gene3D" id="2.70.150.10">
    <property type="entry name" value="Calcium-transporting ATPase, cytoplasmic transduction domain A"/>
    <property type="match status" value="1"/>
</dbReference>
<feature type="transmembrane region" description="Helical" evidence="13">
    <location>
        <begin position="1615"/>
        <end position="1632"/>
    </location>
</feature>
<dbReference type="SUPFAM" id="SSF81660">
    <property type="entry name" value="Metal cation-transporting ATPase, ATP-binding domain N"/>
    <property type="match status" value="2"/>
</dbReference>
<feature type="transmembrane region" description="Helical" evidence="13">
    <location>
        <begin position="1519"/>
        <end position="1538"/>
    </location>
</feature>
<dbReference type="Pfam" id="PF00122">
    <property type="entry name" value="E1-E2_ATPase"/>
    <property type="match status" value="1"/>
</dbReference>
<dbReference type="KEGG" id="aacx:DEACI_1108"/>
<feature type="compositionally biased region" description="Basic and acidic residues" evidence="12">
    <location>
        <begin position="643"/>
        <end position="653"/>
    </location>
</feature>
<feature type="transmembrane region" description="Helical" evidence="13">
    <location>
        <begin position="997"/>
        <end position="1016"/>
    </location>
</feature>
<gene>
    <name evidence="16" type="ORF">DEACI_1038</name>
    <name evidence="15" type="ORF">DEACI_1108</name>
</gene>
<evidence type="ECO:0000256" key="13">
    <source>
        <dbReference type="SAM" id="Phobius"/>
    </source>
</evidence>
<feature type="transmembrane region" description="Helical" evidence="13">
    <location>
        <begin position="1583"/>
        <end position="1603"/>
    </location>
</feature>
<dbReference type="InterPro" id="IPR059000">
    <property type="entry name" value="ATPase_P-type_domA"/>
</dbReference>
<dbReference type="InterPro" id="IPR044492">
    <property type="entry name" value="P_typ_ATPase_HD_dom"/>
</dbReference>
<dbReference type="GO" id="GO:0005886">
    <property type="term" value="C:plasma membrane"/>
    <property type="evidence" value="ECO:0007669"/>
    <property type="project" value="UniProtKB-SubCell"/>
</dbReference>
<sequence>MGMGRQAGAKEEGRFIRALPGRIRLSVQGLKGNLAMVRLLRATLSICPGVEEISPSAHTGRMLILFNEQEIGLGDLLARIEKLETAPSEIRRDDGPERAAHREKRVIGAPWDQAAAAAGPAVADRGGMGPAWGGFTGVGRYPALVLSAAGLGILAVKRVFMGKSAWAEAPALFCLAALVAVLRDYPPARRQVEDLPSLPGKGRHDASGRGPWFRTPLSGAEGWRGEAMLGAVTLGLALVRENLVVLAGIALIQYLHRQIEQSGRAGFPEEWQNSPEKAYASRVGKPHLALAAGAVVLSGQPSRGLGVLLAGSPRVATVPARYAWEQAQWAAEEKGCFIPEHISLARLAQVKQVVLTDSALLRQGSEEEIRCSADPENEDEVWRLAASLMKRVQHPWLEKVLTKAAGSGGTLRTAFKVERGVNGVKGTIRGSEVLLGSLEYLLENGVDCDSHLVEIRRLQRAGHQTLCLARDFRYLGVLMRYKGGTPTELAQGLKYWRSIGIKTGVLNNTSGLSIGELRECGIDEILSGTTSDNWEMLAVARERGEEVLFVGRDEEGFLAGVPLAAPEKITALNRSLACARSMKPVIARHFRVAKFWNYAGMGLAALGVITAPMAKLVTDALTLALMAESKRAGQIVSGESVPLRDVEESEAARLPKSQAEPSGWVSGTSGGPAGRLGTPNTAQALDGAVLSGAAGSSGKNGPSGTAVLSDAAGPPGAAGSPHAAGVLGAAGQPDRAGAPPTAGASDMTGPSDTAERWYCLSTDEVLHRFAVAEDRGLSPQQVEVLRKQYGLNHLEPKKPRPWLVSYLAQFTEFTTLIVLGTSVMALITGAVFDGLAMGAILLANAAIGTLQERKAERVIEALNQFQPPSCRVVREGQEVEVVGTELVPGDVVRLEAGDRVPADLRLLQSWNLEVNESALSGESLPVGKNPQGLSNDCPLAEQTNMLFMGTDVTRGKGSGVVVGTGMQTEIGHLMSLMKNQDVVSTPLHEKVTGISKMFVKGAALAGTLVFVVGLLRGRPLTEMITTSITLAASAVPEGLPVTITIALSAGIYRMAKHHALIRKLSALETLGRTTVICTDKTGTLTKNEMTVTRIVTANRTWKVTGEGYEPSGEIVRLPLSEPTQSRSPDLERLTTIALLCNNSRLEREADRWVVRGDPTEGALLTLAAKAGVRVETMEHWHRVHEVPFDSKSGTMSVVCRDTRQDTDCFVFCKGSVETVLQRCSHYQEDGVIYPMTEAKKELIYRQNEKLASDALRVLGFAYCPTDWVDTPEPGPALDDELIYVGLVGMMDPAKPEVEASIREAYALGVKPVMITGDHPVTALAIARELGLGADGSRVMTGQELDGLSERDLAKAVEQVDIFARVTPEHKLRIVKAYQKAGHIVAMTGDGVNDTPAIKQSNTGIAMGGTGTEVTKATADMVLKKDHFGAILEGVKEGRTIIANMRRAIGCLLTGNLAEILVTATAVIAGLPMPLVPIQILLMNLLTDAIPAMILAVNPGNTKQYTKRQDIVDRNLYRKVVTRGLLLGAGALGLFGLTLSAGAPLAVAQTVAFTTLVLGQLGQTFSWHQEGSSGGVRESVKDRYLVGSLAASFLALVGTIYIPPVAGFFHTAPLQIRHWFLIFLLAGTVSLLAQPFLSLMARAEEEPSGGQAGGELRVLPKVGRGDLKGGIPTLMAGK</sequence>
<dbReference type="InterPro" id="IPR023298">
    <property type="entry name" value="ATPase_P-typ_TM_dom_sf"/>
</dbReference>
<evidence type="ECO:0000256" key="1">
    <source>
        <dbReference type="ARBA" id="ARBA00004651"/>
    </source>
</evidence>
<dbReference type="SFLD" id="SFLDG00002">
    <property type="entry name" value="C1.7:_P-type_atpase_like"/>
    <property type="match status" value="1"/>
</dbReference>
<dbReference type="PANTHER" id="PTHR43294">
    <property type="entry name" value="SODIUM/POTASSIUM-TRANSPORTING ATPASE SUBUNIT ALPHA"/>
    <property type="match status" value="1"/>
</dbReference>
<feature type="compositionally biased region" description="Low complexity" evidence="12">
    <location>
        <begin position="711"/>
        <end position="725"/>
    </location>
</feature>
<feature type="domain" description="Cation-transporting P-type ATPase N-terminal" evidence="14">
    <location>
        <begin position="756"/>
        <end position="830"/>
    </location>
</feature>
<keyword evidence="5 13" id="KW-0812">Transmembrane</keyword>
<dbReference type="SFLD" id="SFLDS00003">
    <property type="entry name" value="Haloacid_Dehalogenase"/>
    <property type="match status" value="1"/>
</dbReference>
<evidence type="ECO:0000313" key="17">
    <source>
        <dbReference type="Proteomes" id="UP001071230"/>
    </source>
</evidence>
<dbReference type="GO" id="GO:0016887">
    <property type="term" value="F:ATP hydrolysis activity"/>
    <property type="evidence" value="ECO:0007669"/>
    <property type="project" value="InterPro"/>
</dbReference>
<dbReference type="PRINTS" id="PR00119">
    <property type="entry name" value="CATATPASE"/>
</dbReference>
<dbReference type="InterPro" id="IPR036412">
    <property type="entry name" value="HAD-like_sf"/>
</dbReference>
<evidence type="ECO:0000256" key="8">
    <source>
        <dbReference type="ARBA" id="ARBA00022842"/>
    </source>
</evidence>
<keyword evidence="9" id="KW-1278">Translocase</keyword>
<dbReference type="InterPro" id="IPR023214">
    <property type="entry name" value="HAD_sf"/>
</dbReference>